<organism evidence="14">
    <name type="scientific">Grosmannia clavigera (strain kw1407 / UAMH 11150)</name>
    <name type="common">Blue stain fungus</name>
    <name type="synonym">Graphiocladiella clavigera</name>
    <dbReference type="NCBI Taxonomy" id="655863"/>
    <lineage>
        <taxon>Eukaryota</taxon>
        <taxon>Fungi</taxon>
        <taxon>Dikarya</taxon>
        <taxon>Ascomycota</taxon>
        <taxon>Pezizomycotina</taxon>
        <taxon>Sordariomycetes</taxon>
        <taxon>Sordariomycetidae</taxon>
        <taxon>Ophiostomatales</taxon>
        <taxon>Ophiostomataceae</taxon>
        <taxon>Leptographium</taxon>
    </lineage>
</organism>
<feature type="domain" description="Acyl-CoA dehydrogenase/oxidase N-terminal" evidence="12">
    <location>
        <begin position="45"/>
        <end position="164"/>
    </location>
</feature>
<evidence type="ECO:0000259" key="12">
    <source>
        <dbReference type="Pfam" id="PF02771"/>
    </source>
</evidence>
<dbReference type="GO" id="GO:0000062">
    <property type="term" value="F:fatty-acyl-CoA binding"/>
    <property type="evidence" value="ECO:0007669"/>
    <property type="project" value="TreeGrafter"/>
</dbReference>
<comment type="subcellular location">
    <subcellularLocation>
        <location evidence="2">Mitochondrion matrix</location>
    </subcellularLocation>
</comment>
<dbReference type="InterPro" id="IPR037069">
    <property type="entry name" value="AcylCoA_DH/ox_N_sf"/>
</dbReference>
<dbReference type="InterPro" id="IPR052033">
    <property type="entry name" value="Glutaryl-CoA_DH_mitochondrial"/>
</dbReference>
<evidence type="ECO:0000256" key="8">
    <source>
        <dbReference type="ARBA" id="ARBA00023128"/>
    </source>
</evidence>
<dbReference type="GO" id="GO:0050660">
    <property type="term" value="F:flavin adenine dinucleotide binding"/>
    <property type="evidence" value="ECO:0007669"/>
    <property type="project" value="InterPro"/>
</dbReference>
<dbReference type="PANTHER" id="PTHR42807">
    <property type="entry name" value="GLUTARYL-COA DEHYDROGENASE, MITOCHONDRIAL"/>
    <property type="match status" value="1"/>
</dbReference>
<evidence type="ECO:0000313" key="13">
    <source>
        <dbReference type="EMBL" id="EFX01318.1"/>
    </source>
</evidence>
<dbReference type="FunFam" id="1.10.540.10:FF:000003">
    <property type="entry name" value="glutaryl-CoA dehydrogenase, mitochondrial"/>
    <property type="match status" value="1"/>
</dbReference>
<evidence type="ECO:0000259" key="11">
    <source>
        <dbReference type="Pfam" id="PF02770"/>
    </source>
</evidence>
<keyword evidence="4 9" id="KW-0285">Flavoprotein</keyword>
<keyword evidence="14" id="KW-1185">Reference proteome</keyword>
<dbReference type="eggNOG" id="KOG0138">
    <property type="taxonomic scope" value="Eukaryota"/>
</dbReference>
<evidence type="ECO:0000313" key="14">
    <source>
        <dbReference type="Proteomes" id="UP000007796"/>
    </source>
</evidence>
<dbReference type="InParanoid" id="F0XLG9"/>
<comment type="similarity">
    <text evidence="3 9">Belongs to the acyl-CoA dehydrogenase family.</text>
</comment>
<gene>
    <name evidence="13" type="ORF">CMQ_6260</name>
</gene>
<keyword evidence="5 9" id="KW-0274">FAD</keyword>
<evidence type="ECO:0000256" key="6">
    <source>
        <dbReference type="ARBA" id="ARBA00022946"/>
    </source>
</evidence>
<evidence type="ECO:0000256" key="1">
    <source>
        <dbReference type="ARBA" id="ARBA00001974"/>
    </source>
</evidence>
<dbReference type="GO" id="GO:0004361">
    <property type="term" value="F:glutaryl-CoA dehydrogenase activity"/>
    <property type="evidence" value="ECO:0007669"/>
    <property type="project" value="TreeGrafter"/>
</dbReference>
<dbReference type="GO" id="GO:0033539">
    <property type="term" value="P:fatty acid beta-oxidation using acyl-CoA dehydrogenase"/>
    <property type="evidence" value="ECO:0007669"/>
    <property type="project" value="TreeGrafter"/>
</dbReference>
<feature type="domain" description="Acyl-CoA dehydrogenase/oxidase C-terminal" evidence="10">
    <location>
        <begin position="289"/>
        <end position="443"/>
    </location>
</feature>
<dbReference type="Gene3D" id="1.10.540.10">
    <property type="entry name" value="Acyl-CoA dehydrogenase/oxidase, N-terminal domain"/>
    <property type="match status" value="1"/>
</dbReference>
<dbReference type="Pfam" id="PF00441">
    <property type="entry name" value="Acyl-CoA_dh_1"/>
    <property type="match status" value="1"/>
</dbReference>
<keyword evidence="8" id="KW-0496">Mitochondrion</keyword>
<reference evidence="13 14" key="1">
    <citation type="journal article" date="2011" name="Proc. Natl. Acad. Sci. U.S.A.">
        <title>Genome and transcriptome analyses of the mountain pine beetle-fungal symbiont Grosmannia clavigera, a lodgepole pine pathogen.</title>
        <authorList>
            <person name="DiGuistini S."/>
            <person name="Wang Y."/>
            <person name="Liao N.Y."/>
            <person name="Taylor G."/>
            <person name="Tanguay P."/>
            <person name="Feau N."/>
            <person name="Henrissat B."/>
            <person name="Chan S.K."/>
            <person name="Hesse-Orce U."/>
            <person name="Alamouti S.M."/>
            <person name="Tsui C.K.M."/>
            <person name="Docking R.T."/>
            <person name="Levasseur A."/>
            <person name="Haridas S."/>
            <person name="Robertson G."/>
            <person name="Birol I."/>
            <person name="Holt R.A."/>
            <person name="Marra M.A."/>
            <person name="Hamelin R.C."/>
            <person name="Hirst M."/>
            <person name="Jones S.J.M."/>
            <person name="Bohlmann J."/>
            <person name="Breuil C."/>
        </authorList>
    </citation>
    <scope>NUCLEOTIDE SEQUENCE [LARGE SCALE GENOMIC DNA]</scope>
    <source>
        <strain evidence="14">kw1407 / UAMH 11150</strain>
    </source>
</reference>
<dbReference type="Gene3D" id="2.40.110.10">
    <property type="entry name" value="Butyryl-CoA Dehydrogenase, subunit A, domain 2"/>
    <property type="match status" value="1"/>
</dbReference>
<dbReference type="STRING" id="655863.F0XLG9"/>
<dbReference type="GO" id="GO:0046949">
    <property type="term" value="P:fatty-acyl-CoA biosynthetic process"/>
    <property type="evidence" value="ECO:0007669"/>
    <property type="project" value="TreeGrafter"/>
</dbReference>
<dbReference type="SUPFAM" id="SSF56645">
    <property type="entry name" value="Acyl-CoA dehydrogenase NM domain-like"/>
    <property type="match status" value="1"/>
</dbReference>
<dbReference type="InterPro" id="IPR009075">
    <property type="entry name" value="AcylCo_DH/oxidase_C"/>
</dbReference>
<evidence type="ECO:0000256" key="9">
    <source>
        <dbReference type="RuleBase" id="RU362125"/>
    </source>
</evidence>
<dbReference type="InterPro" id="IPR006091">
    <property type="entry name" value="Acyl-CoA_Oxase/DH_mid-dom"/>
</dbReference>
<dbReference type="InterPro" id="IPR013786">
    <property type="entry name" value="AcylCoA_DH/ox_N"/>
</dbReference>
<evidence type="ECO:0000259" key="10">
    <source>
        <dbReference type="Pfam" id="PF00441"/>
    </source>
</evidence>
<keyword evidence="7 9" id="KW-0560">Oxidoreductase</keyword>
<keyword evidence="6" id="KW-0809">Transit peptide</keyword>
<evidence type="ECO:0000256" key="7">
    <source>
        <dbReference type="ARBA" id="ARBA00023002"/>
    </source>
</evidence>
<dbReference type="InterPro" id="IPR009100">
    <property type="entry name" value="AcylCoA_DH/oxidase_NM_dom_sf"/>
</dbReference>
<dbReference type="SUPFAM" id="SSF47203">
    <property type="entry name" value="Acyl-CoA dehydrogenase C-terminal domain-like"/>
    <property type="match status" value="1"/>
</dbReference>
<dbReference type="RefSeq" id="XP_014170800.1">
    <property type="nucleotide sequence ID" value="XM_014315325.1"/>
</dbReference>
<dbReference type="Gene3D" id="1.20.140.10">
    <property type="entry name" value="Butyryl-CoA Dehydrogenase, subunit A, domain 3"/>
    <property type="match status" value="1"/>
</dbReference>
<dbReference type="EMBL" id="GL629794">
    <property type="protein sequence ID" value="EFX01318.1"/>
    <property type="molecule type" value="Genomic_DNA"/>
</dbReference>
<dbReference type="GO" id="GO:0005743">
    <property type="term" value="C:mitochondrial inner membrane"/>
    <property type="evidence" value="ECO:0007669"/>
    <property type="project" value="TreeGrafter"/>
</dbReference>
<dbReference type="Pfam" id="PF02771">
    <property type="entry name" value="Acyl-CoA_dh_N"/>
    <property type="match status" value="1"/>
</dbReference>
<dbReference type="PANTHER" id="PTHR42807:SF1">
    <property type="entry name" value="GLUTARYL-COA DEHYDROGENASE, MITOCHONDRIAL"/>
    <property type="match status" value="1"/>
</dbReference>
<protein>
    <submittedName>
        <fullName evidence="13">Glutaryl-mitochondrial</fullName>
    </submittedName>
</protein>
<dbReference type="InterPro" id="IPR036250">
    <property type="entry name" value="AcylCo_DH-like_C"/>
</dbReference>
<evidence type="ECO:0000256" key="3">
    <source>
        <dbReference type="ARBA" id="ARBA00009347"/>
    </source>
</evidence>
<comment type="cofactor">
    <cofactor evidence="1 9">
        <name>FAD</name>
        <dbReference type="ChEBI" id="CHEBI:57692"/>
    </cofactor>
</comment>
<proteinExistence type="inferred from homology"/>
<dbReference type="AlphaFoldDB" id="F0XLG9"/>
<dbReference type="InterPro" id="IPR046373">
    <property type="entry name" value="Acyl-CoA_Oxase/DH_mid-dom_sf"/>
</dbReference>
<dbReference type="Proteomes" id="UP000007796">
    <property type="component" value="Unassembled WGS sequence"/>
</dbReference>
<evidence type="ECO:0000256" key="2">
    <source>
        <dbReference type="ARBA" id="ARBA00004305"/>
    </source>
</evidence>
<accession>F0XLG9</accession>
<evidence type="ECO:0000256" key="4">
    <source>
        <dbReference type="ARBA" id="ARBA00022630"/>
    </source>
</evidence>
<dbReference type="Pfam" id="PF02770">
    <property type="entry name" value="Acyl-CoA_dh_M"/>
    <property type="match status" value="1"/>
</dbReference>
<dbReference type="GO" id="GO:0005759">
    <property type="term" value="C:mitochondrial matrix"/>
    <property type="evidence" value="ECO:0007669"/>
    <property type="project" value="UniProtKB-SubCell"/>
</dbReference>
<dbReference type="GeneID" id="25979674"/>
<name>F0XLG9_GROCL</name>
<dbReference type="OrthoDB" id="435240at2759"/>
<dbReference type="HOGENOM" id="CLU_018204_8_0_1"/>
<feature type="domain" description="Acyl-CoA oxidase/dehydrogenase middle" evidence="11">
    <location>
        <begin position="168"/>
        <end position="278"/>
    </location>
</feature>
<evidence type="ECO:0000256" key="5">
    <source>
        <dbReference type="ARBA" id="ARBA00022827"/>
    </source>
</evidence>
<sequence>MSRFLGRRYAGCWLRQAPSAARRCYSAPVSAFDWQDPLASKTLLTDEEQAISETAERYCQEKLAPRVLASRVNASEEAYRNEHYDKAILQEMGQLGLLGATIQGYGCAGVSTVAGALITRAVERVDSGYRSGMSVQSSLAMGGIYEFGSEEQKERFLPAMARGELLGAFGLTEPNHGSDPGSLETTATADPTRPGYYQLSGSKTWITNSPIADVLLVWAKLADPTSGKLGADGKPKKTIRGFLVERKDCPPGTLETPKIANKTGLRASITGMIHLDRCPVPAANLLPHGEGLRGPFTCLNHARYGIALGVMGALEDCIARARTYALERTQFRGNPLARYQLVQKKLADAATDAAYGTLAAIQVGRAKDAATGASASAVPDMISMVKRQNCDRALQGARVLQEIFGGNAVSDEYAIGRHVANLYVTQTYEGQSDIHSLIIGRAITGVQAFA</sequence>